<gene>
    <name evidence="2" type="ORF">ACFPOC_17355</name>
</gene>
<dbReference type="Proteomes" id="UP001596056">
    <property type="component" value="Unassembled WGS sequence"/>
</dbReference>
<protein>
    <submittedName>
        <fullName evidence="2">Uncharacterized protein</fullName>
    </submittedName>
</protein>
<dbReference type="EMBL" id="JBHSNA010000028">
    <property type="protein sequence ID" value="MFC5568176.1"/>
    <property type="molecule type" value="Genomic_DNA"/>
</dbReference>
<accession>A0ABW0SGV8</accession>
<name>A0ABW0SGV8_9RHOB</name>
<proteinExistence type="predicted"/>
<reference evidence="3" key="1">
    <citation type="journal article" date="2019" name="Int. J. Syst. Evol. Microbiol.">
        <title>The Global Catalogue of Microorganisms (GCM) 10K type strain sequencing project: providing services to taxonomists for standard genome sequencing and annotation.</title>
        <authorList>
            <consortium name="The Broad Institute Genomics Platform"/>
            <consortium name="The Broad Institute Genome Sequencing Center for Infectious Disease"/>
            <person name="Wu L."/>
            <person name="Ma J."/>
        </authorList>
    </citation>
    <scope>NUCLEOTIDE SEQUENCE [LARGE SCALE GENOMIC DNA]</scope>
    <source>
        <strain evidence="3">KACC 11588</strain>
    </source>
</reference>
<dbReference type="RefSeq" id="WP_209843156.1">
    <property type="nucleotide sequence ID" value="NZ_JAGGJP010000024.1"/>
</dbReference>
<evidence type="ECO:0000313" key="3">
    <source>
        <dbReference type="Proteomes" id="UP001596056"/>
    </source>
</evidence>
<sequence>MFRRNAPFNLPTILDFRSPSSRIAKDLELRDLLAIFKRMRVRSYFSRISVSEKSFVQQTNVYRSYWGGGPDPSSRYALRTTSYFRQDPLWIAEVTMRCDSRYMDGDAGAGHHYKDRGARSTQGIGFQRSRDRNPDPSWKPAWFDQDVTSVRILSDISRNAFEASVRELLMGEQKARAEVCDTGSWAERGLEAIVLCRCGHQVNMDVNRLTGGKLCENVFALQPSLRCSACGDKGQAEILPAYRPGFAPAGKMPPELDGSDESRKARPYYNNGVDLYEVAGGDGTQKAYLGDGTSIGPDGKLFDG</sequence>
<keyword evidence="3" id="KW-1185">Reference proteome</keyword>
<organism evidence="2 3">
    <name type="scientific">Rubellimicrobium aerolatum</name>
    <dbReference type="NCBI Taxonomy" id="490979"/>
    <lineage>
        <taxon>Bacteria</taxon>
        <taxon>Pseudomonadati</taxon>
        <taxon>Pseudomonadota</taxon>
        <taxon>Alphaproteobacteria</taxon>
        <taxon>Rhodobacterales</taxon>
        <taxon>Roseobacteraceae</taxon>
        <taxon>Rubellimicrobium</taxon>
    </lineage>
</organism>
<comment type="caution">
    <text evidence="2">The sequence shown here is derived from an EMBL/GenBank/DDBJ whole genome shotgun (WGS) entry which is preliminary data.</text>
</comment>
<feature type="region of interest" description="Disordered" evidence="1">
    <location>
        <begin position="109"/>
        <end position="138"/>
    </location>
</feature>
<evidence type="ECO:0000256" key="1">
    <source>
        <dbReference type="SAM" id="MobiDB-lite"/>
    </source>
</evidence>
<feature type="region of interest" description="Disordered" evidence="1">
    <location>
        <begin position="282"/>
        <end position="304"/>
    </location>
</feature>
<evidence type="ECO:0000313" key="2">
    <source>
        <dbReference type="EMBL" id="MFC5568176.1"/>
    </source>
</evidence>